<proteinExistence type="predicted"/>
<keyword evidence="2" id="KW-1185">Reference proteome</keyword>
<dbReference type="AlphaFoldDB" id="A0A1Z5HPB0"/>
<evidence type="ECO:0000313" key="2">
    <source>
        <dbReference type="Proteomes" id="UP000197032"/>
    </source>
</evidence>
<dbReference type="Proteomes" id="UP000197032">
    <property type="component" value="Unassembled WGS sequence"/>
</dbReference>
<accession>A0A1Z5HPB0</accession>
<gene>
    <name evidence="1" type="ORF">KKC1_05240</name>
</gene>
<dbReference type="EMBL" id="BDGJ01000016">
    <property type="protein sequence ID" value="GAW91362.1"/>
    <property type="molecule type" value="Genomic_DNA"/>
</dbReference>
<sequence length="53" mass="6274">MRLVRKPFNCKTCLRNRLQRSNPLEKNLMRDFLTIACVDRLFFLRPAGTKAYG</sequence>
<comment type="caution">
    <text evidence="1">The sequence shown here is derived from an EMBL/GenBank/DDBJ whole genome shotgun (WGS) entry which is preliminary data.</text>
</comment>
<name>A0A1Z5HPB0_9FIRM</name>
<reference evidence="2" key="1">
    <citation type="journal article" date="2017" name="Appl. Environ. Microbiol.">
        <title>Genomic analysis of Calderihabitans maritimus KKC1, a thermophilic hydrogenogenic carboxydotrophic bacterium isolated from marine sediment.</title>
        <authorList>
            <person name="Omae K."/>
            <person name="Yoneda Y."/>
            <person name="Fukuyama Y."/>
            <person name="Yoshida T."/>
            <person name="Sako Y."/>
        </authorList>
    </citation>
    <scope>NUCLEOTIDE SEQUENCE [LARGE SCALE GENOMIC DNA]</scope>
    <source>
        <strain evidence="2">KKC1</strain>
    </source>
</reference>
<protein>
    <submittedName>
        <fullName evidence="1">Uncharacterized protein</fullName>
    </submittedName>
</protein>
<organism evidence="1 2">
    <name type="scientific">Calderihabitans maritimus</name>
    <dbReference type="NCBI Taxonomy" id="1246530"/>
    <lineage>
        <taxon>Bacteria</taxon>
        <taxon>Bacillati</taxon>
        <taxon>Bacillota</taxon>
        <taxon>Clostridia</taxon>
        <taxon>Neomoorellales</taxon>
        <taxon>Calderihabitantaceae</taxon>
        <taxon>Calderihabitans</taxon>
    </lineage>
</organism>
<evidence type="ECO:0000313" key="1">
    <source>
        <dbReference type="EMBL" id="GAW91362.1"/>
    </source>
</evidence>